<feature type="domain" description="TonB-dependent receptor plug" evidence="8">
    <location>
        <begin position="224"/>
        <end position="331"/>
    </location>
</feature>
<dbReference type="InterPro" id="IPR012910">
    <property type="entry name" value="Plug_dom"/>
</dbReference>
<keyword evidence="6 7" id="KW-0998">Cell outer membrane</keyword>
<dbReference type="InterPro" id="IPR008969">
    <property type="entry name" value="CarboxyPept-like_regulatory"/>
</dbReference>
<dbReference type="InterPro" id="IPR023996">
    <property type="entry name" value="TonB-dep_OMP_SusC/RagA"/>
</dbReference>
<organism evidence="9 10">
    <name type="scientific">Dyadobacter koreensis</name>
    <dbReference type="NCBI Taxonomy" id="408657"/>
    <lineage>
        <taxon>Bacteria</taxon>
        <taxon>Pseudomonadati</taxon>
        <taxon>Bacteroidota</taxon>
        <taxon>Cytophagia</taxon>
        <taxon>Cytophagales</taxon>
        <taxon>Spirosomataceae</taxon>
        <taxon>Dyadobacter</taxon>
    </lineage>
</organism>
<dbReference type="NCBIfam" id="TIGR04057">
    <property type="entry name" value="SusC_RagA_signa"/>
    <property type="match status" value="1"/>
</dbReference>
<dbReference type="InterPro" id="IPR023997">
    <property type="entry name" value="TonB-dep_OMP_SusC/RagA_CS"/>
</dbReference>
<evidence type="ECO:0000313" key="10">
    <source>
        <dbReference type="Proteomes" id="UP000199532"/>
    </source>
</evidence>
<dbReference type="Pfam" id="PF07715">
    <property type="entry name" value="Plug"/>
    <property type="match status" value="1"/>
</dbReference>
<proteinExistence type="inferred from homology"/>
<sequence length="1148" mass="126266">MNQPRQLQLYASLYSIMKISLAQLLLAIVFATVSFAHDISAQELLNKNITIQIENVDLKNALNKIEELAKVKFVYSKESIQANRPVSVSATNQHLSGTLDALFKPLNISYRVVSGRILLQNENGKTISSTLDKTVKGKITDETGQGLPGVSVVLKGTSTGTVSNETGDYTISTPDGGGTLIFSFLGYISQEVAVGTRTAVDVKLEVDSKSLSEVVVVGYGSQLKKEVTGSVQTVGSADIKDLPVTQVTQKLQGRLAGVQINQATGKPGQGMSVRIRGQVSVSAGSDPLYVIDGFPITGNIGALNPDEIDEITILKDAASTSLYGSRAANGVVLITTKKGKPGETSVSLNAYYGFQKVPQRGRVKMLNAEEFAQFKKEYYEDMNQTVPAEFRNPSDYAGKNNDWYDALLRTAPIQSYNLTLSSNKENLKTSLVAGILNQDGVVINNNYKRYSLRMNTEYDVNKYVKLGFNIAPQYVYDNTPRTDGDRGTGILFNALHTWPVMPIRDANGELTKFNNFPGSTGNIFDYPNWVRAANELTNENRNTKLLGNTYLVVNPVKGLTLKTTLNIEYENNKFFYFNPSTATSQINVPIPTTAATTRQSLINSGWLNENLATYTRSFGEHNFELLAGFTQQRYRQEYERIQANTYADDRLPTIQGALNIDRGGTFNAINEWSLTSYLSRLSYNFKGKYLFTASIRADGSSRFGSDNLWGTFPAVSAGWVLSDESFLEPVRQISFAKIRASYGLIGNNNIGNYTQYALVNNTTNAVFGSNVATGAAVTSLANRNLSWETTKQFDIGLDLGLFNDRIQFVYDYYNKRTTNLLYAVQIPQEAGFGSFFDNIGEIKLWGHEVSLTTRNLDGQLKWKTNANISFNRNKVMELAPGIDRVYGSFHITQVGQPFGQFYGLVKEGFYMSKEELATSPVAPGQSAIGTIKYKDVNGDGKITYGGDQDDRTIIGNPFPKFTYGLTNEFSYKNWDLSISGSGSYGNQLWVRHLYSTANLDGVFNMVAGVKDRFRVKNGPIDPATNQSYAETVITPGKGMFGATNNGGTYTGIERDWNSSHFLADASFFSVKNVTLGYEIGKVGKVFKSARIYGSVQNVYIFTKYWGGPNPETSGNGAGDGDGGNLSQGVDFSNYPVPRTWTLGVNLNF</sequence>
<evidence type="ECO:0000256" key="5">
    <source>
        <dbReference type="ARBA" id="ARBA00023136"/>
    </source>
</evidence>
<accession>A0A1H6V2D8</accession>
<gene>
    <name evidence="9" type="ORF">SAMN04487995_2662</name>
</gene>
<keyword evidence="5 7" id="KW-0472">Membrane</keyword>
<keyword evidence="4 7" id="KW-0812">Transmembrane</keyword>
<dbReference type="Gene3D" id="2.60.40.1120">
    <property type="entry name" value="Carboxypeptidase-like, regulatory domain"/>
    <property type="match status" value="1"/>
</dbReference>
<dbReference type="Gene3D" id="2.170.130.10">
    <property type="entry name" value="TonB-dependent receptor, plug domain"/>
    <property type="match status" value="1"/>
</dbReference>
<comment type="subcellular location">
    <subcellularLocation>
        <location evidence="1 7">Cell outer membrane</location>
        <topology evidence="1 7">Multi-pass membrane protein</topology>
    </subcellularLocation>
</comment>
<name>A0A1H6V2D8_9BACT</name>
<reference evidence="9 10" key="1">
    <citation type="submission" date="2016-10" db="EMBL/GenBank/DDBJ databases">
        <authorList>
            <person name="de Groot N.N."/>
        </authorList>
    </citation>
    <scope>NUCLEOTIDE SEQUENCE [LARGE SCALE GENOMIC DNA]</scope>
    <source>
        <strain evidence="9 10">DSM 19938</strain>
    </source>
</reference>
<dbReference type="InterPro" id="IPR037066">
    <property type="entry name" value="Plug_dom_sf"/>
</dbReference>
<dbReference type="InterPro" id="IPR036942">
    <property type="entry name" value="Beta-barrel_TonB_sf"/>
</dbReference>
<dbReference type="NCBIfam" id="TIGR04056">
    <property type="entry name" value="OMP_RagA_SusC"/>
    <property type="match status" value="1"/>
</dbReference>
<evidence type="ECO:0000313" key="9">
    <source>
        <dbReference type="EMBL" id="SEI94412.1"/>
    </source>
</evidence>
<evidence type="ECO:0000256" key="1">
    <source>
        <dbReference type="ARBA" id="ARBA00004571"/>
    </source>
</evidence>
<keyword evidence="10" id="KW-1185">Reference proteome</keyword>
<dbReference type="RefSeq" id="WP_229209598.1">
    <property type="nucleotide sequence ID" value="NZ_FNXY01000004.1"/>
</dbReference>
<keyword evidence="3 7" id="KW-1134">Transmembrane beta strand</keyword>
<evidence type="ECO:0000256" key="4">
    <source>
        <dbReference type="ARBA" id="ARBA00022692"/>
    </source>
</evidence>
<dbReference type="SUPFAM" id="SSF49464">
    <property type="entry name" value="Carboxypeptidase regulatory domain-like"/>
    <property type="match status" value="1"/>
</dbReference>
<dbReference type="FunFam" id="2.170.130.10:FF:000008">
    <property type="entry name" value="SusC/RagA family TonB-linked outer membrane protein"/>
    <property type="match status" value="1"/>
</dbReference>
<evidence type="ECO:0000259" key="8">
    <source>
        <dbReference type="Pfam" id="PF07715"/>
    </source>
</evidence>
<evidence type="ECO:0000256" key="7">
    <source>
        <dbReference type="PROSITE-ProRule" id="PRU01360"/>
    </source>
</evidence>
<dbReference type="Pfam" id="PF13715">
    <property type="entry name" value="CarbopepD_reg_2"/>
    <property type="match status" value="1"/>
</dbReference>
<dbReference type="SUPFAM" id="SSF56935">
    <property type="entry name" value="Porins"/>
    <property type="match status" value="1"/>
</dbReference>
<protein>
    <submittedName>
        <fullName evidence="9">TonB-linked outer membrane protein, SusC/RagA family</fullName>
    </submittedName>
</protein>
<dbReference type="PROSITE" id="PS52016">
    <property type="entry name" value="TONB_DEPENDENT_REC_3"/>
    <property type="match status" value="1"/>
</dbReference>
<evidence type="ECO:0000256" key="3">
    <source>
        <dbReference type="ARBA" id="ARBA00022452"/>
    </source>
</evidence>
<evidence type="ECO:0000256" key="2">
    <source>
        <dbReference type="ARBA" id="ARBA00022448"/>
    </source>
</evidence>
<dbReference type="EMBL" id="FNXY01000004">
    <property type="protein sequence ID" value="SEI94412.1"/>
    <property type="molecule type" value="Genomic_DNA"/>
</dbReference>
<dbReference type="Gene3D" id="2.40.170.20">
    <property type="entry name" value="TonB-dependent receptor, beta-barrel domain"/>
    <property type="match status" value="1"/>
</dbReference>
<dbReference type="AlphaFoldDB" id="A0A1H6V2D8"/>
<dbReference type="STRING" id="408657.SAMN04487995_2662"/>
<dbReference type="GO" id="GO:0009279">
    <property type="term" value="C:cell outer membrane"/>
    <property type="evidence" value="ECO:0007669"/>
    <property type="project" value="UniProtKB-SubCell"/>
</dbReference>
<comment type="similarity">
    <text evidence="7">Belongs to the TonB-dependent receptor family.</text>
</comment>
<keyword evidence="2 7" id="KW-0813">Transport</keyword>
<dbReference type="Proteomes" id="UP000199532">
    <property type="component" value="Unassembled WGS sequence"/>
</dbReference>
<evidence type="ECO:0000256" key="6">
    <source>
        <dbReference type="ARBA" id="ARBA00023237"/>
    </source>
</evidence>
<dbReference type="InterPro" id="IPR039426">
    <property type="entry name" value="TonB-dep_rcpt-like"/>
</dbReference>